<evidence type="ECO:0000256" key="2">
    <source>
        <dbReference type="ARBA" id="ARBA00004429"/>
    </source>
</evidence>
<dbReference type="InterPro" id="IPR001789">
    <property type="entry name" value="Sig_transdc_resp-reg_receiver"/>
</dbReference>
<dbReference type="PANTHER" id="PTHR43547">
    <property type="entry name" value="TWO-COMPONENT HISTIDINE KINASE"/>
    <property type="match status" value="1"/>
</dbReference>
<evidence type="ECO:0000313" key="13">
    <source>
        <dbReference type="Proteomes" id="UP000278085"/>
    </source>
</evidence>
<comment type="catalytic activity">
    <reaction evidence="1">
        <text>ATP + protein L-histidine = ADP + protein N-phospho-L-histidine.</text>
        <dbReference type="EC" id="2.7.13.3"/>
    </reaction>
</comment>
<dbReference type="InterPro" id="IPR000700">
    <property type="entry name" value="PAS-assoc_C"/>
</dbReference>
<dbReference type="RefSeq" id="WP_126072145.1">
    <property type="nucleotide sequence ID" value="NZ_CP051166.1"/>
</dbReference>
<name>A0A430HTA4_9BURK</name>
<dbReference type="Proteomes" id="UP000278085">
    <property type="component" value="Unassembled WGS sequence"/>
</dbReference>
<evidence type="ECO:0000259" key="10">
    <source>
        <dbReference type="PROSITE" id="PS50112"/>
    </source>
</evidence>
<feature type="domain" description="PAS" evidence="10">
    <location>
        <begin position="761"/>
        <end position="826"/>
    </location>
</feature>
<protein>
    <recommendedName>
        <fullName evidence="3">histidine kinase</fullName>
        <ecNumber evidence="3">2.7.13.3</ecNumber>
    </recommendedName>
</protein>
<dbReference type="EC" id="2.7.13.3" evidence="3"/>
<evidence type="ECO:0000256" key="4">
    <source>
        <dbReference type="ARBA" id="ARBA00022553"/>
    </source>
</evidence>
<dbReference type="Gene3D" id="3.30.450.20">
    <property type="entry name" value="PAS domain"/>
    <property type="match status" value="2"/>
</dbReference>
<dbReference type="InterPro" id="IPR003594">
    <property type="entry name" value="HATPase_dom"/>
</dbReference>
<dbReference type="PROSITE" id="PS50112">
    <property type="entry name" value="PAS"/>
    <property type="match status" value="1"/>
</dbReference>
<dbReference type="InterPro" id="IPR036890">
    <property type="entry name" value="HATPase_C_sf"/>
</dbReference>
<dbReference type="CDD" id="cd00130">
    <property type="entry name" value="PAS"/>
    <property type="match status" value="1"/>
</dbReference>
<dbReference type="InterPro" id="IPR001610">
    <property type="entry name" value="PAC"/>
</dbReference>
<dbReference type="PROSITE" id="PS50110">
    <property type="entry name" value="RESPONSE_REGULATORY"/>
    <property type="match status" value="2"/>
</dbReference>
<dbReference type="Pfam" id="PF00072">
    <property type="entry name" value="Response_reg"/>
    <property type="match status" value="2"/>
</dbReference>
<dbReference type="Gene3D" id="1.10.287.130">
    <property type="match status" value="2"/>
</dbReference>
<dbReference type="PANTHER" id="PTHR43547:SF2">
    <property type="entry name" value="HYBRID SIGNAL TRANSDUCTION HISTIDINE KINASE C"/>
    <property type="match status" value="1"/>
</dbReference>
<dbReference type="EMBL" id="RXLQ01000001">
    <property type="protein sequence ID" value="RSZ60761.1"/>
    <property type="molecule type" value="Genomic_DNA"/>
</dbReference>
<dbReference type="InterPro" id="IPR003661">
    <property type="entry name" value="HisK_dim/P_dom"/>
</dbReference>
<dbReference type="PRINTS" id="PR00344">
    <property type="entry name" value="BCTRLSENSOR"/>
</dbReference>
<dbReference type="FunFam" id="1.10.287.130:FF:000045">
    <property type="entry name" value="Two-component system sensor histidine kinase/response regulator"/>
    <property type="match status" value="1"/>
</dbReference>
<dbReference type="SUPFAM" id="SSF52172">
    <property type="entry name" value="CheY-like"/>
    <property type="match status" value="2"/>
</dbReference>
<dbReference type="InterPro" id="IPR000014">
    <property type="entry name" value="PAS"/>
</dbReference>
<dbReference type="SUPFAM" id="SSF55781">
    <property type="entry name" value="GAF domain-like"/>
    <property type="match status" value="1"/>
</dbReference>
<dbReference type="SMART" id="SM00448">
    <property type="entry name" value="REC"/>
    <property type="match status" value="2"/>
</dbReference>
<dbReference type="FunFam" id="3.30.450.20:FF:000099">
    <property type="entry name" value="Sensory box sensor histidine kinase"/>
    <property type="match status" value="1"/>
</dbReference>
<sequence length="1273" mass="137160">MSEHHFTPIGPDDVSWLSGGGEMGALIRTIDWSRTPLGPLERWPQSLRTSVSLCLSSTFPILVAWGPEYIQIYNDAYRPICGGKHPASMGEPFKVCWATALPVVGDKFERAQQGEGAYIKDQRMFLDRDGYLEEAFMTFSFSPIRDESGQVGGIFHPITETTVQVLNARRTQSLRKLGAAIDSARTIDEIGRQLAVPDPELPLDVPFLLFYQCDAGSGALHLRGSAGIAPGSALAPSVCAPDDACWPFAASAASGEPQRVDGLAARFGALACGPYEQAPASAMVLPLTLPGQQQPFGFVVAGVSACRALDAEYRNFYALLNAAFNAAIGNVTAYEREQGRIAELARIDRAKTAFFSNVSHELRTPLTLILGPLDDALASDGLAPAQRRHLETTQRNALRLLKLVNSLLDFSRIEAGRVQASYLALDLARLTTDIASVFEAAMAKGGLAYTLDVQALSQPAWVDRDMWEKIVLNLLSNAFKYTLAGGVALSLRERGGMAILSVRDSGIGIAEAELGRVFERFHRIEGAAGRSMEGSGIGLALIQELARLHGGTITAHSVEGEGSEFVVAIPLGHAHLPAERIGAAPPATPRAGAAFVEEALRWLPDADSGAPAPAPRPAASPLQAEAARPRILIADDNSDMRAYLASLLAPYAEVALCGDGEAAFAQLLADPPDVLLSDVMMPRLDGFGLIARIRATGALRQLPVILLSARAGEEAKVEGLQAGADDYLVKPFSTSELLARVRRQVLLARQRQQQERESATRNAYVRSLIDASPATLWTTDADGQCTYLSQRWYELTGRTPAQDLGVGWLENLHPDDLQRCREVFLRANATMTPFSMDYRLRRHDGQYRWAVDAGMPRVDEAGAPAGFVGTVIDIHDRMLLQDEQRRLAGELTEKNRLQSEFLFTLAHELRNPLAPIRAGLDLMATLPAEAAAARIQAVMRRQVEHMVHLVDDLLDMARLTEGKVALRLARVALADVMNDAIDMSMPLIEAARHTLSLHLPQPPVTLCIDRHRIAQVLSNLVNNAAKYTPPQGRIEVAARRENGELAISVSDNGIGIAAELLPTVFDMYAQSPAGEGMAQGGIGVGLNLVRRLVQLHDGRVSAHSAGVDQGTCFTVWLPLRDEEQDDKERHDEEQKAAPAALVAEPAAAQGALRILVVDDNVDAASILATLLEFGGHQVTVAHSGAAALDLAALAPPQVVFLDIGLPDMSGYAAAPLLRRIDGMAQARLIALTGWGAQADKQRASAAGFDVHLTKPADFSQVQSLLETIAAQLR</sequence>
<accession>A0A430HTA4</accession>
<feature type="modified residue" description="4-aspartylphosphate" evidence="7">
    <location>
        <position position="678"/>
    </location>
</feature>
<dbReference type="CDD" id="cd00082">
    <property type="entry name" value="HisKA"/>
    <property type="match status" value="2"/>
</dbReference>
<evidence type="ECO:0000256" key="6">
    <source>
        <dbReference type="ARBA" id="ARBA00022777"/>
    </source>
</evidence>
<dbReference type="GO" id="GO:0005886">
    <property type="term" value="C:plasma membrane"/>
    <property type="evidence" value="ECO:0007669"/>
    <property type="project" value="UniProtKB-SubCell"/>
</dbReference>
<dbReference type="Gene3D" id="3.30.565.10">
    <property type="entry name" value="Histidine kinase-like ATPase, C-terminal domain"/>
    <property type="match status" value="2"/>
</dbReference>
<dbReference type="PROSITE" id="PS50109">
    <property type="entry name" value="HIS_KIN"/>
    <property type="match status" value="2"/>
</dbReference>
<evidence type="ECO:0000256" key="5">
    <source>
        <dbReference type="ARBA" id="ARBA00022679"/>
    </source>
</evidence>
<dbReference type="Gene3D" id="3.40.50.2300">
    <property type="match status" value="2"/>
</dbReference>
<dbReference type="InterPro" id="IPR004358">
    <property type="entry name" value="Sig_transdc_His_kin-like_C"/>
</dbReference>
<feature type="domain" description="Histidine kinase" evidence="8">
    <location>
        <begin position="904"/>
        <end position="1121"/>
    </location>
</feature>
<keyword evidence="13" id="KW-1185">Reference proteome</keyword>
<dbReference type="OrthoDB" id="5389366at2"/>
<dbReference type="SUPFAM" id="SSF55874">
    <property type="entry name" value="ATPase domain of HSP90 chaperone/DNA topoisomerase II/histidine kinase"/>
    <property type="match status" value="2"/>
</dbReference>
<evidence type="ECO:0000259" key="8">
    <source>
        <dbReference type="PROSITE" id="PS50109"/>
    </source>
</evidence>
<dbReference type="InterPro" id="IPR005467">
    <property type="entry name" value="His_kinase_dom"/>
</dbReference>
<dbReference type="SMART" id="SM00086">
    <property type="entry name" value="PAC"/>
    <property type="match status" value="1"/>
</dbReference>
<dbReference type="AlphaFoldDB" id="A0A430HTA4"/>
<keyword evidence="6" id="KW-0418">Kinase</keyword>
<feature type="domain" description="PAC" evidence="11">
    <location>
        <begin position="834"/>
        <end position="886"/>
    </location>
</feature>
<dbReference type="Pfam" id="PF00512">
    <property type="entry name" value="HisKA"/>
    <property type="match status" value="2"/>
</dbReference>
<evidence type="ECO:0000313" key="12">
    <source>
        <dbReference type="EMBL" id="RSZ60761.1"/>
    </source>
</evidence>
<keyword evidence="4 7" id="KW-0597">Phosphoprotein</keyword>
<dbReference type="Pfam" id="PF08447">
    <property type="entry name" value="PAS_3"/>
    <property type="match status" value="1"/>
</dbReference>
<feature type="domain" description="Response regulatory" evidence="9">
    <location>
        <begin position="1153"/>
        <end position="1269"/>
    </location>
</feature>
<dbReference type="SUPFAM" id="SSF47384">
    <property type="entry name" value="Homodimeric domain of signal transducing histidine kinase"/>
    <property type="match status" value="2"/>
</dbReference>
<evidence type="ECO:0000259" key="9">
    <source>
        <dbReference type="PROSITE" id="PS50110"/>
    </source>
</evidence>
<dbReference type="InterPro" id="IPR011006">
    <property type="entry name" value="CheY-like_superfamily"/>
</dbReference>
<proteinExistence type="predicted"/>
<evidence type="ECO:0000256" key="1">
    <source>
        <dbReference type="ARBA" id="ARBA00000085"/>
    </source>
</evidence>
<dbReference type="PROSITE" id="PS50113">
    <property type="entry name" value="PAC"/>
    <property type="match status" value="1"/>
</dbReference>
<dbReference type="SMART" id="SM00091">
    <property type="entry name" value="PAS"/>
    <property type="match status" value="1"/>
</dbReference>
<keyword evidence="5" id="KW-0808">Transferase</keyword>
<gene>
    <name evidence="12" type="ORF">EJB06_01070</name>
</gene>
<evidence type="ECO:0000256" key="3">
    <source>
        <dbReference type="ARBA" id="ARBA00012438"/>
    </source>
</evidence>
<comment type="caution">
    <text evidence="12">The sequence shown here is derived from an EMBL/GenBank/DDBJ whole genome shotgun (WGS) entry which is preliminary data.</text>
</comment>
<evidence type="ECO:0000256" key="7">
    <source>
        <dbReference type="PROSITE-ProRule" id="PRU00169"/>
    </source>
</evidence>
<dbReference type="FunFam" id="3.30.565.10:FF:000006">
    <property type="entry name" value="Sensor histidine kinase WalK"/>
    <property type="match status" value="2"/>
</dbReference>
<dbReference type="SMART" id="SM00388">
    <property type="entry name" value="HisKA"/>
    <property type="match status" value="2"/>
</dbReference>
<dbReference type="GO" id="GO:0000155">
    <property type="term" value="F:phosphorelay sensor kinase activity"/>
    <property type="evidence" value="ECO:0007669"/>
    <property type="project" value="InterPro"/>
</dbReference>
<dbReference type="SMART" id="SM00387">
    <property type="entry name" value="HATPase_c"/>
    <property type="match status" value="2"/>
</dbReference>
<feature type="domain" description="Response regulatory" evidence="9">
    <location>
        <begin position="630"/>
        <end position="745"/>
    </location>
</feature>
<feature type="modified residue" description="4-aspartylphosphate" evidence="7">
    <location>
        <position position="1202"/>
    </location>
</feature>
<evidence type="ECO:0000259" key="11">
    <source>
        <dbReference type="PROSITE" id="PS50113"/>
    </source>
</evidence>
<organism evidence="12 13">
    <name type="scientific">Massilia atriviolacea</name>
    <dbReference type="NCBI Taxonomy" id="2495579"/>
    <lineage>
        <taxon>Bacteria</taxon>
        <taxon>Pseudomonadati</taxon>
        <taxon>Pseudomonadota</taxon>
        <taxon>Betaproteobacteria</taxon>
        <taxon>Burkholderiales</taxon>
        <taxon>Oxalobacteraceae</taxon>
        <taxon>Telluria group</taxon>
        <taxon>Massilia</taxon>
    </lineage>
</organism>
<dbReference type="InterPro" id="IPR036097">
    <property type="entry name" value="HisK_dim/P_sf"/>
</dbReference>
<dbReference type="InterPro" id="IPR013655">
    <property type="entry name" value="PAS_fold_3"/>
</dbReference>
<dbReference type="InterPro" id="IPR035965">
    <property type="entry name" value="PAS-like_dom_sf"/>
</dbReference>
<comment type="subcellular location">
    <subcellularLocation>
        <location evidence="2">Cell inner membrane</location>
        <topology evidence="2">Multi-pass membrane protein</topology>
    </subcellularLocation>
</comment>
<dbReference type="NCBIfam" id="TIGR00229">
    <property type="entry name" value="sensory_box"/>
    <property type="match status" value="1"/>
</dbReference>
<reference evidence="12 13" key="1">
    <citation type="submission" date="2018-12" db="EMBL/GenBank/DDBJ databases">
        <authorList>
            <person name="Yang E."/>
        </authorList>
    </citation>
    <scope>NUCLEOTIDE SEQUENCE [LARGE SCALE GENOMIC DNA]</scope>
    <source>
        <strain evidence="12 13">SOD</strain>
    </source>
</reference>
<dbReference type="SUPFAM" id="SSF55785">
    <property type="entry name" value="PYP-like sensor domain (PAS domain)"/>
    <property type="match status" value="1"/>
</dbReference>
<feature type="domain" description="Histidine kinase" evidence="8">
    <location>
        <begin position="357"/>
        <end position="573"/>
    </location>
</feature>
<dbReference type="Pfam" id="PF02518">
    <property type="entry name" value="HATPase_c"/>
    <property type="match status" value="2"/>
</dbReference>